<evidence type="ECO:0000313" key="2">
    <source>
        <dbReference type="EMBL" id="MCE0482252.1"/>
    </source>
</evidence>
<keyword evidence="3" id="KW-1185">Reference proteome</keyword>
<feature type="region of interest" description="Disordered" evidence="1">
    <location>
        <begin position="58"/>
        <end position="82"/>
    </location>
</feature>
<evidence type="ECO:0000313" key="3">
    <source>
        <dbReference type="Proteomes" id="UP000823775"/>
    </source>
</evidence>
<protein>
    <submittedName>
        <fullName evidence="2">Uncharacterized protein</fullName>
    </submittedName>
</protein>
<dbReference type="EMBL" id="JACEIK010005820">
    <property type="protein sequence ID" value="MCE0482252.1"/>
    <property type="molecule type" value="Genomic_DNA"/>
</dbReference>
<name>A0ABS8VQ61_DATST</name>
<gene>
    <name evidence="2" type="ORF">HAX54_040834</name>
</gene>
<feature type="non-terminal residue" evidence="2">
    <location>
        <position position="1"/>
    </location>
</feature>
<dbReference type="Proteomes" id="UP000823775">
    <property type="component" value="Unassembled WGS sequence"/>
</dbReference>
<feature type="non-terminal residue" evidence="2">
    <location>
        <position position="82"/>
    </location>
</feature>
<accession>A0ABS8VQ61</accession>
<reference evidence="2 3" key="1">
    <citation type="journal article" date="2021" name="BMC Genomics">
        <title>Datura genome reveals duplications of psychoactive alkaloid biosynthetic genes and high mutation rate following tissue culture.</title>
        <authorList>
            <person name="Rajewski A."/>
            <person name="Carter-House D."/>
            <person name="Stajich J."/>
            <person name="Litt A."/>
        </authorList>
    </citation>
    <scope>NUCLEOTIDE SEQUENCE [LARGE SCALE GENOMIC DNA]</scope>
    <source>
        <strain evidence="2">AR-01</strain>
    </source>
</reference>
<evidence type="ECO:0000256" key="1">
    <source>
        <dbReference type="SAM" id="MobiDB-lite"/>
    </source>
</evidence>
<proteinExistence type="predicted"/>
<comment type="caution">
    <text evidence="2">The sequence shown here is derived from an EMBL/GenBank/DDBJ whole genome shotgun (WGS) entry which is preliminary data.</text>
</comment>
<sequence length="82" mass="9012">TEVVFVARREWKTEGGRVCMFFGEKKGRRRGKEKREEEIGKTGVRRCSALVVLAGSEGGKKEDGGIGGVRPDGEVGENVFQQ</sequence>
<organism evidence="2 3">
    <name type="scientific">Datura stramonium</name>
    <name type="common">Jimsonweed</name>
    <name type="synonym">Common thornapple</name>
    <dbReference type="NCBI Taxonomy" id="4076"/>
    <lineage>
        <taxon>Eukaryota</taxon>
        <taxon>Viridiplantae</taxon>
        <taxon>Streptophyta</taxon>
        <taxon>Embryophyta</taxon>
        <taxon>Tracheophyta</taxon>
        <taxon>Spermatophyta</taxon>
        <taxon>Magnoliopsida</taxon>
        <taxon>eudicotyledons</taxon>
        <taxon>Gunneridae</taxon>
        <taxon>Pentapetalae</taxon>
        <taxon>asterids</taxon>
        <taxon>lamiids</taxon>
        <taxon>Solanales</taxon>
        <taxon>Solanaceae</taxon>
        <taxon>Solanoideae</taxon>
        <taxon>Datureae</taxon>
        <taxon>Datura</taxon>
    </lineage>
</organism>